<evidence type="ECO:0000313" key="4">
    <source>
        <dbReference type="EMBL" id="MFC7235337.1"/>
    </source>
</evidence>
<evidence type="ECO:0000256" key="1">
    <source>
        <dbReference type="SAM" id="MobiDB-lite"/>
    </source>
</evidence>
<comment type="caution">
    <text evidence="4">The sequence shown here is derived from an EMBL/GenBank/DDBJ whole genome shotgun (WGS) entry which is preliminary data.</text>
</comment>
<feature type="domain" description="DUF7343" evidence="2">
    <location>
        <begin position="311"/>
        <end position="372"/>
    </location>
</feature>
<dbReference type="Pfam" id="PF24036">
    <property type="entry name" value="DUF7345"/>
    <property type="match status" value="1"/>
</dbReference>
<dbReference type="AlphaFoldDB" id="A0ABD5ZP18"/>
<sequence length="384" mass="39927">MRYGPRLALLCLLLLAVAAPLAAVGPTAAGTVQETNGTLAPESTTLTVQLRTDGDARWTVSTAFVLRDGNDSRAFDRLAADFEAGNADVVYDATAFESAAAAASDETGRAMSIEDVGYAADRNTTDNVTVGRLSMSFEWTNFTEESGTRLRVGDAFNTSDGTWLPGLTSRQTLVVRPPAGYSVETAPVAPRDGVLRWEGPRSFEPGYLGDIVYTGETPTETATPSPTPNGPNEGGLGPLELVGGGLLVLAAFALGGYALARRDGDPFGGATDDDTPDGGAGAAATGGNDDGGTAAAAATGAVADDEPDFDLLSDEERVEYLLERNGGRMKQATIVEETGWSNAKVSQLLSAMDEAGRVNKLRIGRENLISLPGEDVAELGTDRD</sequence>
<protein>
    <submittedName>
        <fullName evidence="4">Helix-turn-helix transcriptional regulator</fullName>
    </submittedName>
</protein>
<dbReference type="EMBL" id="JBHTAP010000001">
    <property type="protein sequence ID" value="MFC7235337.1"/>
    <property type="molecule type" value="Genomic_DNA"/>
</dbReference>
<feature type="region of interest" description="Disordered" evidence="1">
    <location>
        <begin position="268"/>
        <end position="295"/>
    </location>
</feature>
<reference evidence="4 5" key="1">
    <citation type="journal article" date="2019" name="Int. J. Syst. Evol. Microbiol.">
        <title>The Global Catalogue of Microorganisms (GCM) 10K type strain sequencing project: providing services to taxonomists for standard genome sequencing and annotation.</title>
        <authorList>
            <consortium name="The Broad Institute Genomics Platform"/>
            <consortium name="The Broad Institute Genome Sequencing Center for Infectious Disease"/>
            <person name="Wu L."/>
            <person name="Ma J."/>
        </authorList>
    </citation>
    <scope>NUCLEOTIDE SEQUENCE [LARGE SCALE GENOMIC DNA]</scope>
    <source>
        <strain evidence="4 5">DT85</strain>
    </source>
</reference>
<dbReference type="InterPro" id="IPR036390">
    <property type="entry name" value="WH_DNA-bd_sf"/>
</dbReference>
<feature type="region of interest" description="Disordered" evidence="1">
    <location>
        <begin position="215"/>
        <end position="237"/>
    </location>
</feature>
<keyword evidence="5" id="KW-1185">Reference proteome</keyword>
<feature type="compositionally biased region" description="Low complexity" evidence="1">
    <location>
        <begin position="282"/>
        <end position="295"/>
    </location>
</feature>
<dbReference type="RefSeq" id="WP_276233467.1">
    <property type="nucleotide sequence ID" value="NZ_CP119802.1"/>
</dbReference>
<organism evidence="4 5">
    <name type="scientific">Halosegnis marinus</name>
    <dbReference type="NCBI Taxonomy" id="3034023"/>
    <lineage>
        <taxon>Archaea</taxon>
        <taxon>Methanobacteriati</taxon>
        <taxon>Methanobacteriota</taxon>
        <taxon>Stenosarchaea group</taxon>
        <taxon>Halobacteria</taxon>
        <taxon>Halobacteriales</taxon>
        <taxon>Natronomonadaceae</taxon>
        <taxon>Halosegnis</taxon>
    </lineage>
</organism>
<dbReference type="Gene3D" id="1.10.10.10">
    <property type="entry name" value="Winged helix-like DNA-binding domain superfamily/Winged helix DNA-binding domain"/>
    <property type="match status" value="1"/>
</dbReference>
<evidence type="ECO:0000259" key="3">
    <source>
        <dbReference type="Pfam" id="PF24036"/>
    </source>
</evidence>
<evidence type="ECO:0000259" key="2">
    <source>
        <dbReference type="Pfam" id="PF24034"/>
    </source>
</evidence>
<feature type="domain" description="DUF7345" evidence="3">
    <location>
        <begin position="47"/>
        <end position="181"/>
    </location>
</feature>
<proteinExistence type="predicted"/>
<name>A0ABD5ZP18_9EURY</name>
<dbReference type="Proteomes" id="UP001596398">
    <property type="component" value="Unassembled WGS sequence"/>
</dbReference>
<dbReference type="InterPro" id="IPR055767">
    <property type="entry name" value="DUF7343"/>
</dbReference>
<feature type="compositionally biased region" description="Low complexity" evidence="1">
    <location>
        <begin position="215"/>
        <end position="224"/>
    </location>
</feature>
<dbReference type="InterPro" id="IPR055769">
    <property type="entry name" value="DUF7345"/>
</dbReference>
<dbReference type="Pfam" id="PF24034">
    <property type="entry name" value="DUF7343"/>
    <property type="match status" value="1"/>
</dbReference>
<evidence type="ECO:0000313" key="5">
    <source>
        <dbReference type="Proteomes" id="UP001596398"/>
    </source>
</evidence>
<dbReference type="GeneID" id="79267030"/>
<dbReference type="SUPFAM" id="SSF46785">
    <property type="entry name" value="Winged helix' DNA-binding domain"/>
    <property type="match status" value="1"/>
</dbReference>
<dbReference type="InterPro" id="IPR036388">
    <property type="entry name" value="WH-like_DNA-bd_sf"/>
</dbReference>
<gene>
    <name evidence="4" type="ORF">ACFQJ4_08440</name>
</gene>
<accession>A0ABD5ZP18</accession>